<dbReference type="EMBL" id="AHMO02000008">
    <property type="protein sequence ID" value="EQA45686.1"/>
    <property type="molecule type" value="Genomic_DNA"/>
</dbReference>
<gene>
    <name evidence="1" type="ORF">LEP1GSC050_2958</name>
</gene>
<keyword evidence="2" id="KW-1185">Reference proteome</keyword>
<accession>T0FCU6</accession>
<dbReference type="AlphaFoldDB" id="T0FCU6"/>
<sequence>MEPSYSLGQKPLSFRRVVFRRCKCNVNVVAVEYLLKQTSRFGNLIFPA</sequence>
<proteinExistence type="predicted"/>
<name>T0FCU6_9LEPT</name>
<comment type="caution">
    <text evidence="1">The sequence shown here is derived from an EMBL/GenBank/DDBJ whole genome shotgun (WGS) entry which is preliminary data.</text>
</comment>
<dbReference type="STRING" id="1049789.LEP1GSC050_2958"/>
<evidence type="ECO:0000313" key="1">
    <source>
        <dbReference type="EMBL" id="EQA45686.1"/>
    </source>
</evidence>
<evidence type="ECO:0000313" key="2">
    <source>
        <dbReference type="Proteomes" id="UP000015454"/>
    </source>
</evidence>
<dbReference type="Proteomes" id="UP000015454">
    <property type="component" value="Unassembled WGS sequence"/>
</dbReference>
<reference evidence="1" key="1">
    <citation type="submission" date="2013-05" db="EMBL/GenBank/DDBJ databases">
        <authorList>
            <person name="Harkins D.M."/>
            <person name="Durkin A.S."/>
            <person name="Brinkac L.M."/>
            <person name="Haft D.H."/>
            <person name="Selengut J.D."/>
            <person name="Sanka R."/>
            <person name="DePew J."/>
            <person name="Purushe J."/>
            <person name="Hartskeerl R.A."/>
            <person name="Ahmed A."/>
            <person name="van der Linden H."/>
            <person name="Goris M.G.A."/>
            <person name="Vinetz J.M."/>
            <person name="Sutton G.G."/>
            <person name="Nierman W.C."/>
            <person name="Fouts D.E."/>
        </authorList>
    </citation>
    <scope>NUCLEOTIDE SEQUENCE [LARGE SCALE GENOMIC DNA]</scope>
    <source>
        <strain evidence="1">5399</strain>
    </source>
</reference>
<protein>
    <submittedName>
        <fullName evidence="1">Uncharacterized protein</fullName>
    </submittedName>
</protein>
<organism evidence="1 2">
    <name type="scientific">Leptospira broomii serovar Hurstbridge str. 5399</name>
    <dbReference type="NCBI Taxonomy" id="1049789"/>
    <lineage>
        <taxon>Bacteria</taxon>
        <taxon>Pseudomonadati</taxon>
        <taxon>Spirochaetota</taxon>
        <taxon>Spirochaetia</taxon>
        <taxon>Leptospirales</taxon>
        <taxon>Leptospiraceae</taxon>
        <taxon>Leptospira</taxon>
    </lineage>
</organism>